<evidence type="ECO:0000313" key="12">
    <source>
        <dbReference type="Proteomes" id="UP000035036"/>
    </source>
</evidence>
<feature type="transmembrane region" description="Helical" evidence="9">
    <location>
        <begin position="507"/>
        <end position="526"/>
    </location>
</feature>
<feature type="domain" description="Protein kinase" evidence="10">
    <location>
        <begin position="133"/>
        <end position="437"/>
    </location>
</feature>
<gene>
    <name evidence="11" type="ORF">GSUB_12120</name>
</gene>
<evidence type="ECO:0000256" key="8">
    <source>
        <dbReference type="ARBA" id="ARBA00023136"/>
    </source>
</evidence>
<dbReference type="GO" id="GO:0006744">
    <property type="term" value="P:ubiquinone biosynthetic process"/>
    <property type="evidence" value="ECO:0007669"/>
    <property type="project" value="UniProtKB-UniPathway"/>
</dbReference>
<evidence type="ECO:0000256" key="4">
    <source>
        <dbReference type="ARBA" id="ARBA00022519"/>
    </source>
</evidence>
<keyword evidence="3" id="KW-1003">Cell membrane</keyword>
<accession>A0A0B5FIJ5</accession>
<keyword evidence="7 9" id="KW-1133">Transmembrane helix</keyword>
<dbReference type="PANTHER" id="PTHR10566:SF113">
    <property type="entry name" value="PROTEIN ACTIVITY OF BC1 COMPLEX KINASE 7, CHLOROPLASTIC"/>
    <property type="match status" value="1"/>
</dbReference>
<keyword evidence="4" id="KW-0997">Cell inner membrane</keyword>
<evidence type="ECO:0000256" key="6">
    <source>
        <dbReference type="ARBA" id="ARBA00022692"/>
    </source>
</evidence>
<dbReference type="GO" id="GO:0004672">
    <property type="term" value="F:protein kinase activity"/>
    <property type="evidence" value="ECO:0007669"/>
    <property type="project" value="InterPro"/>
</dbReference>
<evidence type="ECO:0000256" key="5">
    <source>
        <dbReference type="ARBA" id="ARBA00022688"/>
    </source>
</evidence>
<reference evidence="11 12" key="1">
    <citation type="journal article" date="2015" name="Genome Announc.">
        <title>Genomes of Geoalkalibacter ferrihydriticus Z-0531T and Geoalkalibacter subterraneus Red1T, Two Haloalkaliphilic Metal-Reducing Deltaproteobacteria.</title>
        <authorList>
            <person name="Badalamenti J.P."/>
            <person name="Krajmalnik-Brown R."/>
            <person name="Torres C.I."/>
            <person name="Bond D.R."/>
        </authorList>
    </citation>
    <scope>NUCLEOTIDE SEQUENCE [LARGE SCALE GENOMIC DNA]</scope>
    <source>
        <strain evidence="11 12">Red1</strain>
    </source>
</reference>
<evidence type="ECO:0000256" key="1">
    <source>
        <dbReference type="ARBA" id="ARBA00005020"/>
    </source>
</evidence>
<dbReference type="PROSITE" id="PS50011">
    <property type="entry name" value="PROTEIN_KINASE_DOM"/>
    <property type="match status" value="1"/>
</dbReference>
<protein>
    <submittedName>
        <fullName evidence="11">Ubiquinone biosynthesis protein UbiB</fullName>
    </submittedName>
</protein>
<dbReference type="Pfam" id="PF03109">
    <property type="entry name" value="ABC1"/>
    <property type="match status" value="1"/>
</dbReference>
<keyword evidence="5" id="KW-0831">Ubiquinone biosynthesis</keyword>
<dbReference type="Proteomes" id="UP000035036">
    <property type="component" value="Chromosome"/>
</dbReference>
<dbReference type="HOGENOM" id="CLU_006533_0_2_7"/>
<dbReference type="GO" id="GO:0005524">
    <property type="term" value="F:ATP binding"/>
    <property type="evidence" value="ECO:0007669"/>
    <property type="project" value="InterPro"/>
</dbReference>
<comment type="similarity">
    <text evidence="2">Belongs to the protein kinase superfamily. ADCK protein kinase family.</text>
</comment>
<dbReference type="EMBL" id="CP010311">
    <property type="protein sequence ID" value="AJF07163.1"/>
    <property type="molecule type" value="Genomic_DNA"/>
</dbReference>
<dbReference type="AlphaFoldDB" id="A0A0B5FIJ5"/>
<sequence length="563" mass="64520">MLTFARINRNIRSIKRYRYILGILIKYGFGHVVEQLNIDYYLELGRRIVTLGTASKNVDRFSQAERLRLAMEELGPTFVKLGQILSTRPDVIPREFIEEFRKLQDEVPAVPVSELREQVRRELGMDFDEIFAEFDSEPIAAASIAQVHRARLKSGEEVAVKIRRPGIVETVETDLDIMAGLAFLVERHLPGGELYDPTGLVKEFRRTIYREMDFAREGHTVDRFRVNFEEDPTVYVPQVFWDFTGETVLTLEYVEGIKVSDLEYLNEQGCDLPTIARRGADSFLKQVLIHGLFHGDPHPGNFFILPDNVICLLDYGMVGRLDEPLKYRLVDLLSAILQRDVDRIISLMLYSGDISDETDLKSLRRDLSEFIDDYYETPLGELNVGRLLMEFVDLMNAYRIKFPSDLMLLAKALVTMEGIGRQLDPEFNMIEHLRPFMEKLIRERLSPGNVSKEVLGVLQSYGSLFKTLPRDMKEFINRVNRNKFKIDLEHRGLEKLMNDLDKASNRLSFSMLIGSLIVGSSLIIQSDKGPQLFGFPVLGIFGYTIAGFLGLWLAFAILRSGRL</sequence>
<dbReference type="InterPro" id="IPR011009">
    <property type="entry name" value="Kinase-like_dom_sf"/>
</dbReference>
<dbReference type="InterPro" id="IPR010232">
    <property type="entry name" value="UbiB"/>
</dbReference>
<keyword evidence="12" id="KW-1185">Reference proteome</keyword>
<comment type="pathway">
    <text evidence="1">Cofactor biosynthesis; ubiquinone biosynthesis [regulation].</text>
</comment>
<evidence type="ECO:0000256" key="2">
    <source>
        <dbReference type="ARBA" id="ARBA00009670"/>
    </source>
</evidence>
<dbReference type="PANTHER" id="PTHR10566">
    <property type="entry name" value="CHAPERONE-ACTIVITY OF BC1 COMPLEX CABC1 -RELATED"/>
    <property type="match status" value="1"/>
</dbReference>
<proteinExistence type="inferred from homology"/>
<feature type="transmembrane region" description="Helical" evidence="9">
    <location>
        <begin position="532"/>
        <end position="558"/>
    </location>
</feature>
<dbReference type="InterPro" id="IPR050154">
    <property type="entry name" value="UbiB_kinase"/>
</dbReference>
<dbReference type="RefSeq" id="WP_040201004.1">
    <property type="nucleotide sequence ID" value="NZ_CP010311.1"/>
</dbReference>
<evidence type="ECO:0000256" key="7">
    <source>
        <dbReference type="ARBA" id="ARBA00022989"/>
    </source>
</evidence>
<dbReference type="UniPathway" id="UPA00232"/>
<dbReference type="KEGG" id="gsb:GSUB_12120"/>
<keyword evidence="8 9" id="KW-0472">Membrane</keyword>
<dbReference type="SUPFAM" id="SSF56112">
    <property type="entry name" value="Protein kinase-like (PK-like)"/>
    <property type="match status" value="1"/>
</dbReference>
<dbReference type="InterPro" id="IPR004147">
    <property type="entry name" value="ABC1_dom"/>
</dbReference>
<dbReference type="CDD" id="cd05121">
    <property type="entry name" value="ABC1_ADCK3-like"/>
    <property type="match status" value="1"/>
</dbReference>
<evidence type="ECO:0000256" key="9">
    <source>
        <dbReference type="SAM" id="Phobius"/>
    </source>
</evidence>
<name>A0A0B5FIJ5_9BACT</name>
<evidence type="ECO:0000256" key="3">
    <source>
        <dbReference type="ARBA" id="ARBA00022475"/>
    </source>
</evidence>
<dbReference type="NCBIfam" id="TIGR01982">
    <property type="entry name" value="UbiB"/>
    <property type="match status" value="1"/>
</dbReference>
<dbReference type="STRING" id="483547.GSUB_12120"/>
<keyword evidence="11" id="KW-0830">Ubiquinone</keyword>
<dbReference type="InterPro" id="IPR000719">
    <property type="entry name" value="Prot_kinase_dom"/>
</dbReference>
<keyword evidence="6 9" id="KW-0812">Transmembrane</keyword>
<dbReference type="OrthoDB" id="9795390at2"/>
<organism evidence="11 12">
    <name type="scientific">Geoalkalibacter subterraneus</name>
    <dbReference type="NCBI Taxonomy" id="483547"/>
    <lineage>
        <taxon>Bacteria</taxon>
        <taxon>Pseudomonadati</taxon>
        <taxon>Thermodesulfobacteriota</taxon>
        <taxon>Desulfuromonadia</taxon>
        <taxon>Desulfuromonadales</taxon>
        <taxon>Geoalkalibacteraceae</taxon>
        <taxon>Geoalkalibacter</taxon>
    </lineage>
</organism>
<evidence type="ECO:0000313" key="11">
    <source>
        <dbReference type="EMBL" id="AJF07163.1"/>
    </source>
</evidence>
<evidence type="ECO:0000259" key="10">
    <source>
        <dbReference type="PROSITE" id="PS50011"/>
    </source>
</evidence>